<feature type="region of interest" description="Disordered" evidence="4">
    <location>
        <begin position="404"/>
        <end position="527"/>
    </location>
</feature>
<feature type="compositionally biased region" description="Low complexity" evidence="4">
    <location>
        <begin position="492"/>
        <end position="510"/>
    </location>
</feature>
<dbReference type="PANTHER" id="PTHR22904">
    <property type="entry name" value="TPR REPEAT CONTAINING PROTEIN"/>
    <property type="match status" value="1"/>
</dbReference>
<dbReference type="InterPro" id="IPR019734">
    <property type="entry name" value="TPR_rpt"/>
</dbReference>
<feature type="region of interest" description="Disordered" evidence="4">
    <location>
        <begin position="264"/>
        <end position="377"/>
    </location>
</feature>
<accession>A0A2P6VAK7</accession>
<keyword evidence="2 3" id="KW-0802">TPR repeat</keyword>
<evidence type="ECO:0000256" key="3">
    <source>
        <dbReference type="PROSITE-ProRule" id="PRU00339"/>
    </source>
</evidence>
<evidence type="ECO:0000313" key="5">
    <source>
        <dbReference type="EMBL" id="PSC71136.1"/>
    </source>
</evidence>
<evidence type="ECO:0000256" key="1">
    <source>
        <dbReference type="ARBA" id="ARBA00022737"/>
    </source>
</evidence>
<reference evidence="5 6" key="1">
    <citation type="journal article" date="2018" name="Plant J.">
        <title>Genome sequences of Chlorella sorokiniana UTEX 1602 and Micractinium conductrix SAG 241.80: implications to maltose excretion by a green alga.</title>
        <authorList>
            <person name="Arriola M.B."/>
            <person name="Velmurugan N."/>
            <person name="Zhang Y."/>
            <person name="Plunkett M.H."/>
            <person name="Hondzo H."/>
            <person name="Barney B.M."/>
        </authorList>
    </citation>
    <scope>NUCLEOTIDE SEQUENCE [LARGE SCALE GENOMIC DNA]</scope>
    <source>
        <strain evidence="5 6">SAG 241.80</strain>
    </source>
</reference>
<dbReference type="InterPro" id="IPR013105">
    <property type="entry name" value="TPR_2"/>
</dbReference>
<feature type="compositionally biased region" description="Low complexity" evidence="4">
    <location>
        <begin position="360"/>
        <end position="370"/>
    </location>
</feature>
<dbReference type="PROSITE" id="PS50005">
    <property type="entry name" value="TPR"/>
    <property type="match status" value="1"/>
</dbReference>
<protein>
    <submittedName>
        <fullName evidence="5">Tetratricopeptide repeat circadian expression</fullName>
    </submittedName>
</protein>
<dbReference type="Pfam" id="PF07719">
    <property type="entry name" value="TPR_2"/>
    <property type="match status" value="1"/>
</dbReference>
<gene>
    <name evidence="5" type="ORF">C2E20_5423</name>
</gene>
<dbReference type="InterPro" id="IPR011990">
    <property type="entry name" value="TPR-like_helical_dom_sf"/>
</dbReference>
<keyword evidence="1" id="KW-0677">Repeat</keyword>
<evidence type="ECO:0000313" key="6">
    <source>
        <dbReference type="Proteomes" id="UP000239649"/>
    </source>
</evidence>
<dbReference type="PANTHER" id="PTHR22904:SF523">
    <property type="entry name" value="STRESS-INDUCED-PHOSPHOPROTEIN 1"/>
    <property type="match status" value="1"/>
</dbReference>
<feature type="compositionally biased region" description="Gly residues" evidence="4">
    <location>
        <begin position="458"/>
        <end position="468"/>
    </location>
</feature>
<feature type="compositionally biased region" description="Low complexity" evidence="4">
    <location>
        <begin position="293"/>
        <end position="321"/>
    </location>
</feature>
<keyword evidence="6" id="KW-1185">Reference proteome</keyword>
<dbReference type="SUPFAM" id="SSF48452">
    <property type="entry name" value="TPR-like"/>
    <property type="match status" value="1"/>
</dbReference>
<dbReference type="Proteomes" id="UP000239649">
    <property type="component" value="Unassembled WGS sequence"/>
</dbReference>
<feature type="compositionally biased region" description="Basic residues" evidence="4">
    <location>
        <begin position="512"/>
        <end position="521"/>
    </location>
</feature>
<dbReference type="Gene3D" id="1.25.40.10">
    <property type="entry name" value="Tetratricopeptide repeat domain"/>
    <property type="match status" value="1"/>
</dbReference>
<sequence>MNGSSNGDAAAGAAATAAAGAPASAAEAFKEQGNAQFRAGQYLKAAALYTQALKADPGNAVLYSNRSAALLALSKTNKALSDAEQCIALRPDFNKGHFRKAAALEELGRTAEALHSYQAALECNRDSKQLAEKDRLQKAFGALGEGQEAPAWRPASTTVFRAGGRAEDAGNSSEEEYEERQRREAVPGLAQTLAVEDEPNEEGFRPSTAFCRALDAEEEYNEVDEMATGLLARRAGVDLLPPRDMQVLEDNVYEQRALRAVLGPRADDTAEEQLAAEDHMEVEAPAGSGGAGEPAAQQQEQQQVAAAGPSRSSLAAAAAGSPKERKKVRFEGVAQPWVPPARRPGYQQRCTDLPPGEGGAAQPRQQRGQGLSVVPDHVKNPQKYTCYVLDEPLVVGGGVAQLSSAQQEHDVTSAAAVAGDEEAPQPEPERWQGGVGAGVVPFQPRQQRSGSGAAEAAAGGGQPVGGSGATALRPGPQLAFGGEEDGTEEAPAGDGCADVAMADAGAAQQQPRGKRHYRRSRAATDAD</sequence>
<evidence type="ECO:0000256" key="2">
    <source>
        <dbReference type="ARBA" id="ARBA00022803"/>
    </source>
</evidence>
<dbReference type="GO" id="GO:0051879">
    <property type="term" value="F:Hsp90 protein binding"/>
    <property type="evidence" value="ECO:0007669"/>
    <property type="project" value="TreeGrafter"/>
</dbReference>
<dbReference type="AlphaFoldDB" id="A0A2P6VAK7"/>
<feature type="region of interest" description="Disordered" evidence="4">
    <location>
        <begin position="163"/>
        <end position="186"/>
    </location>
</feature>
<feature type="repeat" description="TPR" evidence="3">
    <location>
        <begin position="26"/>
        <end position="59"/>
    </location>
</feature>
<organism evidence="5 6">
    <name type="scientific">Micractinium conductrix</name>
    <dbReference type="NCBI Taxonomy" id="554055"/>
    <lineage>
        <taxon>Eukaryota</taxon>
        <taxon>Viridiplantae</taxon>
        <taxon>Chlorophyta</taxon>
        <taxon>core chlorophytes</taxon>
        <taxon>Trebouxiophyceae</taxon>
        <taxon>Chlorellales</taxon>
        <taxon>Chlorellaceae</taxon>
        <taxon>Chlorella clade</taxon>
        <taxon>Micractinium</taxon>
    </lineage>
</organism>
<dbReference type="EMBL" id="LHPF02000016">
    <property type="protein sequence ID" value="PSC71136.1"/>
    <property type="molecule type" value="Genomic_DNA"/>
</dbReference>
<comment type="caution">
    <text evidence="5">The sequence shown here is derived from an EMBL/GenBank/DDBJ whole genome shotgun (WGS) entry which is preliminary data.</text>
</comment>
<name>A0A2P6VAK7_9CHLO</name>
<dbReference type="STRING" id="554055.A0A2P6VAK7"/>
<proteinExistence type="predicted"/>
<evidence type="ECO:0000256" key="4">
    <source>
        <dbReference type="SAM" id="MobiDB-lite"/>
    </source>
</evidence>
<dbReference type="OrthoDB" id="2423701at2759"/>
<dbReference type="SMART" id="SM00028">
    <property type="entry name" value="TPR"/>
    <property type="match status" value="3"/>
</dbReference>